<feature type="transmembrane region" description="Helical" evidence="1">
    <location>
        <begin position="336"/>
        <end position="354"/>
    </location>
</feature>
<proteinExistence type="predicted"/>
<name>A0A8J6PBA4_9FIRM</name>
<dbReference type="RefSeq" id="WP_187536464.1">
    <property type="nucleotide sequence ID" value="NZ_JACRTL010000003.1"/>
</dbReference>
<evidence type="ECO:0000313" key="2">
    <source>
        <dbReference type="EMBL" id="MBC8610852.1"/>
    </source>
</evidence>
<feature type="transmembrane region" description="Helical" evidence="1">
    <location>
        <begin position="820"/>
        <end position="838"/>
    </location>
</feature>
<keyword evidence="3" id="KW-1185">Reference proteome</keyword>
<accession>A0A8J6PBA4</accession>
<gene>
    <name evidence="2" type="ORF">H8702_06905</name>
</gene>
<keyword evidence="1" id="KW-0472">Membrane</keyword>
<comment type="caution">
    <text evidence="2">The sequence shown here is derived from an EMBL/GenBank/DDBJ whole genome shotgun (WGS) entry which is preliminary data.</text>
</comment>
<dbReference type="PANTHER" id="PTHR38454">
    <property type="entry name" value="INTEGRAL MEMBRANE PROTEIN-RELATED"/>
    <property type="match status" value="1"/>
</dbReference>
<sequence>MKQTKCSLILAPAGVFLLLSAVYLLCGLFPYGENTMAWGDMTQQVIPLLLELKQMLLGGDGLTFSHLTAGGMNFVGVILFFMASPFSLLALPIPDTQLIVWVNVLVMAKLMLCGFCAQWFFFKKFPKLSGGLSAVLGISYAMCGYALLFFQNMIWLDFMALFPLLLLALDRLLVRSRPMAFIFVLSGMLIINLYLSYMLILFLVLFCGFYLFFFSEIEKKNRGRAAFLLGISVLLAALLTAPAWLSFWRQYLNSARGVDLITSLSGGNFFADIRTTFCILLPCPLLIAGAIFPAPDYPKKRRLFLWLLLLMAVPLCIDPVNRMWHTGSYQAFPARYGYITVMMGLVLAAMMLSSYQGAPKYSRRKVLYLCWGTMAFYLLTVIGVLVFLDKDLKQYVRSLWVNDGQFVSILLVFVAGFLCVFVTLFCWQNQWLTRRTLALLLCASTLTGGFFYSDVFLGQAARSPQSWQLAADLAGRIDDTGYYRVKMENKDFDINLLGGIGYNNLGHYTSLTSEEYLFGMKKLGYSCYWMETSPVGGTVLTDALLCNRYIIERTGSEEEGELLYINEKYQIRALSDTLPLGIVTNSGLSEQLTDGTRAEVQQQLFQEIFQSEEQLITSYEPTEQQNISVERTSGHYRFQRGEGSNPSGLVWSIPVTQRQALYFDCFDALSTKLTEPINGAFTVSVNGEELIQGYPSKSKNGLLYLGTFENETVQVQVTLHKDVEAKSFGVYGMDLPLLASQLQSRKTADLTVRGGSIQGTCESSGEEWLFLSVPYDKGFSAKVNGSEAEIYRVFDTFMAVPLQDGENVIQIEYQTPGAKAGLLLCLAGILGVALLGIFKRIKIPAMFEKAAVFLLGGMALLILAVVYLAPVLLWVKAHFLIS</sequence>
<feature type="transmembrane region" description="Helical" evidence="1">
    <location>
        <begin position="406"/>
        <end position="425"/>
    </location>
</feature>
<feature type="transmembrane region" description="Helical" evidence="1">
    <location>
        <begin position="366"/>
        <end position="386"/>
    </location>
</feature>
<evidence type="ECO:0000256" key="1">
    <source>
        <dbReference type="SAM" id="Phobius"/>
    </source>
</evidence>
<dbReference type="PANTHER" id="PTHR38454:SF1">
    <property type="entry name" value="INTEGRAL MEMBRANE PROTEIN"/>
    <property type="match status" value="1"/>
</dbReference>
<dbReference type="EMBL" id="JACRTL010000003">
    <property type="protein sequence ID" value="MBC8610852.1"/>
    <property type="molecule type" value="Genomic_DNA"/>
</dbReference>
<feature type="transmembrane region" description="Helical" evidence="1">
    <location>
        <begin position="98"/>
        <end position="122"/>
    </location>
</feature>
<organism evidence="2 3">
    <name type="scientific">Massiliimalia timonensis</name>
    <dbReference type="NCBI Taxonomy" id="1987501"/>
    <lineage>
        <taxon>Bacteria</taxon>
        <taxon>Bacillati</taxon>
        <taxon>Bacillota</taxon>
        <taxon>Clostridia</taxon>
        <taxon>Eubacteriales</taxon>
        <taxon>Oscillospiraceae</taxon>
        <taxon>Massiliimalia</taxon>
    </lineage>
</organism>
<dbReference type="Pfam" id="PF09586">
    <property type="entry name" value="YfhO"/>
    <property type="match status" value="1"/>
</dbReference>
<evidence type="ECO:0000313" key="3">
    <source>
        <dbReference type="Proteomes" id="UP000632659"/>
    </source>
</evidence>
<feature type="transmembrane region" description="Helical" evidence="1">
    <location>
        <begin position="273"/>
        <end position="292"/>
    </location>
</feature>
<dbReference type="Proteomes" id="UP000632659">
    <property type="component" value="Unassembled WGS sequence"/>
</dbReference>
<feature type="transmembrane region" description="Helical" evidence="1">
    <location>
        <begin position="7"/>
        <end position="31"/>
    </location>
</feature>
<feature type="transmembrane region" description="Helical" evidence="1">
    <location>
        <begin position="71"/>
        <end position="91"/>
    </location>
</feature>
<dbReference type="InterPro" id="IPR018580">
    <property type="entry name" value="Uncharacterised_YfhO"/>
</dbReference>
<feature type="transmembrane region" description="Helical" evidence="1">
    <location>
        <begin position="225"/>
        <end position="245"/>
    </location>
</feature>
<reference evidence="2" key="1">
    <citation type="submission" date="2020-08" db="EMBL/GenBank/DDBJ databases">
        <title>Genome public.</title>
        <authorList>
            <person name="Liu C."/>
            <person name="Sun Q."/>
        </authorList>
    </citation>
    <scope>NUCLEOTIDE SEQUENCE</scope>
    <source>
        <strain evidence="2">NSJ-15</strain>
    </source>
</reference>
<feature type="transmembrane region" description="Helical" evidence="1">
    <location>
        <begin position="155"/>
        <end position="174"/>
    </location>
</feature>
<protein>
    <submittedName>
        <fullName evidence="2">YfhO family protein</fullName>
    </submittedName>
</protein>
<feature type="transmembrane region" description="Helical" evidence="1">
    <location>
        <begin position="180"/>
        <end position="213"/>
    </location>
</feature>
<keyword evidence="1" id="KW-0812">Transmembrane</keyword>
<feature type="transmembrane region" description="Helical" evidence="1">
    <location>
        <begin position="437"/>
        <end position="457"/>
    </location>
</feature>
<feature type="transmembrane region" description="Helical" evidence="1">
    <location>
        <begin position="850"/>
        <end position="875"/>
    </location>
</feature>
<dbReference type="AlphaFoldDB" id="A0A8J6PBA4"/>
<feature type="transmembrane region" description="Helical" evidence="1">
    <location>
        <begin position="128"/>
        <end position="148"/>
    </location>
</feature>
<keyword evidence="1" id="KW-1133">Transmembrane helix</keyword>
<feature type="transmembrane region" description="Helical" evidence="1">
    <location>
        <begin position="304"/>
        <end position="324"/>
    </location>
</feature>